<comment type="caution">
    <text evidence="2">The sequence shown here is derived from an EMBL/GenBank/DDBJ whole genome shotgun (WGS) entry which is preliminary data.</text>
</comment>
<feature type="compositionally biased region" description="Polar residues" evidence="1">
    <location>
        <begin position="289"/>
        <end position="298"/>
    </location>
</feature>
<evidence type="ECO:0000313" key="3">
    <source>
        <dbReference type="Proteomes" id="UP001176940"/>
    </source>
</evidence>
<feature type="compositionally biased region" description="Polar residues" evidence="1">
    <location>
        <begin position="329"/>
        <end position="340"/>
    </location>
</feature>
<proteinExistence type="predicted"/>
<protein>
    <submittedName>
        <fullName evidence="2">Uncharacterized protein</fullName>
    </submittedName>
</protein>
<dbReference type="Proteomes" id="UP001176940">
    <property type="component" value="Unassembled WGS sequence"/>
</dbReference>
<accession>A0ABN9MDM9</accession>
<organism evidence="2 3">
    <name type="scientific">Ranitomeya imitator</name>
    <name type="common">mimic poison frog</name>
    <dbReference type="NCBI Taxonomy" id="111125"/>
    <lineage>
        <taxon>Eukaryota</taxon>
        <taxon>Metazoa</taxon>
        <taxon>Chordata</taxon>
        <taxon>Craniata</taxon>
        <taxon>Vertebrata</taxon>
        <taxon>Euteleostomi</taxon>
        <taxon>Amphibia</taxon>
        <taxon>Batrachia</taxon>
        <taxon>Anura</taxon>
        <taxon>Neobatrachia</taxon>
        <taxon>Hyloidea</taxon>
        <taxon>Dendrobatidae</taxon>
        <taxon>Dendrobatinae</taxon>
        <taxon>Ranitomeya</taxon>
    </lineage>
</organism>
<gene>
    <name evidence="2" type="ORF">RIMI_LOCUS18283420</name>
</gene>
<feature type="region of interest" description="Disordered" evidence="1">
    <location>
        <begin position="289"/>
        <end position="340"/>
    </location>
</feature>
<dbReference type="EMBL" id="CAUEEQ010055392">
    <property type="protein sequence ID" value="CAJ0962561.1"/>
    <property type="molecule type" value="Genomic_DNA"/>
</dbReference>
<keyword evidence="3" id="KW-1185">Reference proteome</keyword>
<evidence type="ECO:0000256" key="1">
    <source>
        <dbReference type="SAM" id="MobiDB-lite"/>
    </source>
</evidence>
<reference evidence="2" key="1">
    <citation type="submission" date="2023-07" db="EMBL/GenBank/DDBJ databases">
        <authorList>
            <person name="Stuckert A."/>
        </authorList>
    </citation>
    <scope>NUCLEOTIDE SEQUENCE</scope>
</reference>
<sequence>MQTLPVSGKTPDISSSPVKIAGNESSGIMVSGIFNLSSIKPTSAVTNVSSLSAMPITGPRTSPSPIVSSNALVFNATTSLMPSGGSPVDNTTAVTSNTIGNSKVNESMQTTKSPVFSFSMSVSGITTNSTKSLPALAVEVANSTSVMPTQSTILAGVVSNSSIRPLTSMGNMTTLSTNYLLPQGGSSTAGSVVLSISKGSVTPSSSGNNENSPFTYLPLGTAGVLNLGAWWMLVAAGMMKLAAWWICELEAVVDSSVLWEFEISQSMNNSKGTAPSSVVDRTAGSTNRLTQNSLSTAGSAPAAPRIVPPGADRPPPHPPSYATDINPDAINSSTNLSKQDSGNNIEIIHVSYWKIKEKRGN</sequence>
<evidence type="ECO:0000313" key="2">
    <source>
        <dbReference type="EMBL" id="CAJ0962561.1"/>
    </source>
</evidence>
<name>A0ABN9MDM9_9NEOB</name>